<dbReference type="PANTHER" id="PTHR23022">
    <property type="entry name" value="TRANSPOSABLE ELEMENT-RELATED"/>
    <property type="match status" value="1"/>
</dbReference>
<dbReference type="Gene3D" id="3.30.420.10">
    <property type="entry name" value="Ribonuclease H-like superfamily/Ribonuclease H"/>
    <property type="match status" value="1"/>
</dbReference>
<name>A0AAV5SVI5_9BILA</name>
<evidence type="ECO:0000259" key="1">
    <source>
        <dbReference type="Pfam" id="PF13358"/>
    </source>
</evidence>
<comment type="caution">
    <text evidence="2">The sequence shown here is derived from an EMBL/GenBank/DDBJ whole genome shotgun (WGS) entry which is preliminary data.</text>
</comment>
<keyword evidence="3" id="KW-1185">Reference proteome</keyword>
<dbReference type="InterPro" id="IPR038717">
    <property type="entry name" value="Tc1-like_DDE_dom"/>
</dbReference>
<dbReference type="PANTHER" id="PTHR23022:SF135">
    <property type="entry name" value="SI:DKEY-77F5.3"/>
    <property type="match status" value="1"/>
</dbReference>
<protein>
    <recommendedName>
        <fullName evidence="1">Tc1-like transposase DDE domain-containing protein</fullName>
    </recommendedName>
</protein>
<dbReference type="GO" id="GO:0003676">
    <property type="term" value="F:nucleic acid binding"/>
    <property type="evidence" value="ECO:0007669"/>
    <property type="project" value="InterPro"/>
</dbReference>
<dbReference type="AlphaFoldDB" id="A0AAV5SVI5"/>
<accession>A0AAV5SVI5</accession>
<feature type="domain" description="Tc1-like transposase DDE" evidence="1">
    <location>
        <begin position="76"/>
        <end position="215"/>
    </location>
</feature>
<evidence type="ECO:0000313" key="2">
    <source>
        <dbReference type="EMBL" id="GMS87138.1"/>
    </source>
</evidence>
<dbReference type="EMBL" id="BTSX01000002">
    <property type="protein sequence ID" value="GMS87138.1"/>
    <property type="molecule type" value="Genomic_DNA"/>
</dbReference>
<evidence type="ECO:0000313" key="3">
    <source>
        <dbReference type="Proteomes" id="UP001432027"/>
    </source>
</evidence>
<dbReference type="Proteomes" id="UP001432027">
    <property type="component" value="Unassembled WGS sequence"/>
</dbReference>
<reference evidence="2" key="1">
    <citation type="submission" date="2023-10" db="EMBL/GenBank/DDBJ databases">
        <title>Genome assembly of Pristionchus species.</title>
        <authorList>
            <person name="Yoshida K."/>
            <person name="Sommer R.J."/>
        </authorList>
    </citation>
    <scope>NUCLEOTIDE SEQUENCE</scope>
    <source>
        <strain evidence="2">RS0144</strain>
    </source>
</reference>
<dbReference type="InterPro" id="IPR036397">
    <property type="entry name" value="RNaseH_sf"/>
</dbReference>
<dbReference type="Pfam" id="PF13358">
    <property type="entry name" value="DDE_3"/>
    <property type="match status" value="1"/>
</dbReference>
<organism evidence="2 3">
    <name type="scientific">Pristionchus entomophagus</name>
    <dbReference type="NCBI Taxonomy" id="358040"/>
    <lineage>
        <taxon>Eukaryota</taxon>
        <taxon>Metazoa</taxon>
        <taxon>Ecdysozoa</taxon>
        <taxon>Nematoda</taxon>
        <taxon>Chromadorea</taxon>
        <taxon>Rhabditida</taxon>
        <taxon>Rhabditina</taxon>
        <taxon>Diplogasteromorpha</taxon>
        <taxon>Diplogasteroidea</taxon>
        <taxon>Neodiplogasteridae</taxon>
        <taxon>Pristionchus</taxon>
    </lineage>
</organism>
<dbReference type="InterPro" id="IPR052338">
    <property type="entry name" value="Transposase_5"/>
</dbReference>
<proteinExistence type="predicted"/>
<gene>
    <name evidence="2" type="ORF">PENTCL1PPCAC_9313</name>
</gene>
<sequence length="259" mass="30853">MYQGDDEITLCSLLQSIKETFNLEISEYPVSRIREELGYVNLYVRYGHSVREANRQPRVDWCKDKIAEDCTFRRHVFTDESMIQLDPNSRTVWVLSTARERRIKATFKHPHKVLIWGGISWKGVTDLVVLHESCRVDAAEYCRILRDGYIQWERCVHLSDYSIRELNKLINQSTSARNNPYLERWPSESPDLNMGELVRGEMKRWLKTHWKPTSVQHLIEGIDHFWHKIMTVEKCRSYIRHIHTQMRRVIQEEGKPVKD</sequence>